<feature type="domain" description="EGF-like" evidence="11">
    <location>
        <begin position="35"/>
        <end position="74"/>
    </location>
</feature>
<keyword evidence="4 10" id="KW-0732">Signal</keyword>
<feature type="disulfide bond" evidence="9">
    <location>
        <begin position="64"/>
        <end position="73"/>
    </location>
</feature>
<dbReference type="PANTHER" id="PTHR11771">
    <property type="entry name" value="LIPOXYGENASE"/>
    <property type="match status" value="1"/>
</dbReference>
<evidence type="ECO:0000256" key="7">
    <source>
        <dbReference type="ARBA" id="ARBA00023002"/>
    </source>
</evidence>
<evidence type="ECO:0000256" key="9">
    <source>
        <dbReference type="PROSITE-ProRule" id="PRU00076"/>
    </source>
</evidence>
<feature type="chain" id="PRO_5036742923" evidence="10">
    <location>
        <begin position="21"/>
        <end position="681"/>
    </location>
</feature>
<dbReference type="OrthoDB" id="407298at2759"/>
<dbReference type="Pfam" id="PF00008">
    <property type="entry name" value="EGF"/>
    <property type="match status" value="1"/>
</dbReference>
<dbReference type="Gene3D" id="1.20.245.10">
    <property type="entry name" value="Lipoxygenase-1, Domain 5"/>
    <property type="match status" value="1"/>
</dbReference>
<dbReference type="Gene3D" id="3.10.450.60">
    <property type="match status" value="1"/>
</dbReference>
<keyword evidence="5" id="KW-0677">Repeat</keyword>
<dbReference type="FunFam" id="2.10.25.10:FF:000066">
    <property type="entry name" value="FAT atypical cadherin 4"/>
    <property type="match status" value="1"/>
</dbReference>
<evidence type="ECO:0000256" key="10">
    <source>
        <dbReference type="SAM" id="SignalP"/>
    </source>
</evidence>
<evidence type="ECO:0000313" key="13">
    <source>
        <dbReference type="EnsemblMetazoa" id="XP_020901452.1"/>
    </source>
</evidence>
<comment type="caution">
    <text evidence="9">Lacks conserved residue(s) required for the propagation of feature annotation.</text>
</comment>
<evidence type="ECO:0000256" key="4">
    <source>
        <dbReference type="ARBA" id="ARBA00022729"/>
    </source>
</evidence>
<organism evidence="13 14">
    <name type="scientific">Exaiptasia diaphana</name>
    <name type="common">Tropical sea anemone</name>
    <name type="synonym">Aiptasia pulchella</name>
    <dbReference type="NCBI Taxonomy" id="2652724"/>
    <lineage>
        <taxon>Eukaryota</taxon>
        <taxon>Metazoa</taxon>
        <taxon>Cnidaria</taxon>
        <taxon>Anthozoa</taxon>
        <taxon>Hexacorallia</taxon>
        <taxon>Actiniaria</taxon>
        <taxon>Aiptasiidae</taxon>
        <taxon>Exaiptasia</taxon>
    </lineage>
</organism>
<keyword evidence="14" id="KW-1185">Reference proteome</keyword>
<keyword evidence="2 9" id="KW-0245">EGF-like domain</keyword>
<sequence length="681" mass="77645">MKSHFILVGLVAILLHSTWAEEGSGTDSSGEDADGPDNCAKAPCKNGGTCINDYNKIDGYRCDCQTDFGGINCDELKCRISLAAYASKICLVRREIGRKTKKMLIKLTSSRKEDFSNGLEVQVPLLLKKGAASFVQSASTDPFTIEWYMKMTDNADLNKDIESHFTLKDPRFHSTPTLLDFAIVYEAFYKHHKKRSAMSALKRVPSIEDNFFKDRCFADQRLAGANPYQIWRVTRKDEKEGISWSSFYELLLNRDFDWHKAFRKVLGTEDNDALDKAIDNGDVYVTYYPELNGIKTPTDLKDYKFNHTVLPLTAPIAFFVVKEYEPGVRRLSPVAIQLDMDKKAPVSSPDDQKAWFFAKSTVQRADINILHLIKKRLKTHLYMDAPCTLVEKYFSEYHPLHQILRHHCRANLETNKLFELKLYGPKAPIYKALSLDFLSSRNLVNKEYVNMTFEDIDLIKELKKRGVYNDKRLPYYPYRDDGVKLYKAISTYLGDYLKLYYKNDDDVAKDYELQDFANEMSINGKGEEGGLGMVKKFPAEIKTRDDLSSILTTFVWALTGQHAAVTFPLLEYGGFVPNSPHRLFADAEGKASFSNSMFGNKAIALEVAELSSNVASIHLDQLFDYFSKLEDPKAKILVQKFYDDLDGLSKSIVQDNDQRVRDGFLPYPYFLPSFVSNSIST</sequence>
<dbReference type="GO" id="GO:0034440">
    <property type="term" value="P:lipid oxidation"/>
    <property type="evidence" value="ECO:0007669"/>
    <property type="project" value="InterPro"/>
</dbReference>
<evidence type="ECO:0000256" key="8">
    <source>
        <dbReference type="ARBA" id="ARBA00023157"/>
    </source>
</evidence>
<dbReference type="SUPFAM" id="SSF48484">
    <property type="entry name" value="Lipoxigenase"/>
    <property type="match status" value="1"/>
</dbReference>
<dbReference type="GO" id="GO:0046872">
    <property type="term" value="F:metal ion binding"/>
    <property type="evidence" value="ECO:0007669"/>
    <property type="project" value="UniProtKB-KW"/>
</dbReference>
<evidence type="ECO:0000256" key="5">
    <source>
        <dbReference type="ARBA" id="ARBA00022737"/>
    </source>
</evidence>
<dbReference type="OMA" id="TCINDYN"/>
<dbReference type="CDD" id="cd00054">
    <property type="entry name" value="EGF_CA"/>
    <property type="match status" value="1"/>
</dbReference>
<evidence type="ECO:0000313" key="14">
    <source>
        <dbReference type="Proteomes" id="UP000887567"/>
    </source>
</evidence>
<dbReference type="PROSITE" id="PS00022">
    <property type="entry name" value="EGF_1"/>
    <property type="match status" value="1"/>
</dbReference>
<dbReference type="InterPro" id="IPR000907">
    <property type="entry name" value="LipOase"/>
</dbReference>
<dbReference type="GeneID" id="110240024"/>
<dbReference type="SUPFAM" id="SSF57196">
    <property type="entry name" value="EGF/Laminin"/>
    <property type="match status" value="1"/>
</dbReference>
<dbReference type="InterPro" id="IPR000742">
    <property type="entry name" value="EGF"/>
</dbReference>
<dbReference type="InterPro" id="IPR036226">
    <property type="entry name" value="LipOase_C_sf"/>
</dbReference>
<dbReference type="Gene3D" id="2.10.25.10">
    <property type="entry name" value="Laminin"/>
    <property type="match status" value="1"/>
</dbReference>
<protein>
    <submittedName>
        <fullName evidence="13">Uncharacterized protein</fullName>
    </submittedName>
</protein>
<dbReference type="GO" id="GO:0016702">
    <property type="term" value="F:oxidoreductase activity, acting on single donors with incorporation of molecular oxygen, incorporation of two atoms of oxygen"/>
    <property type="evidence" value="ECO:0007669"/>
    <property type="project" value="InterPro"/>
</dbReference>
<keyword evidence="6" id="KW-0223">Dioxygenase</keyword>
<dbReference type="RefSeq" id="XP_020901452.1">
    <property type="nucleotide sequence ID" value="XM_021045793.2"/>
</dbReference>
<keyword evidence="3" id="KW-0479">Metal-binding</keyword>
<dbReference type="KEGG" id="epa:110240024"/>
<dbReference type="Pfam" id="PF00305">
    <property type="entry name" value="Lipoxygenase"/>
    <property type="match status" value="1"/>
</dbReference>
<feature type="signal peptide" evidence="10">
    <location>
        <begin position="1"/>
        <end position="20"/>
    </location>
</feature>
<dbReference type="PROSITE" id="PS50026">
    <property type="entry name" value="EGF_3"/>
    <property type="match status" value="1"/>
</dbReference>
<name>A0A913XBI6_EXADI</name>
<keyword evidence="7" id="KW-0560">Oxidoreductase</keyword>
<keyword evidence="8 9" id="KW-1015">Disulfide bond</keyword>
<dbReference type="AlphaFoldDB" id="A0A913XBI6"/>
<evidence type="ECO:0000259" key="11">
    <source>
        <dbReference type="PROSITE" id="PS50026"/>
    </source>
</evidence>
<dbReference type="InterPro" id="IPR013819">
    <property type="entry name" value="LipOase_C"/>
</dbReference>
<dbReference type="SMART" id="SM00181">
    <property type="entry name" value="EGF"/>
    <property type="match status" value="1"/>
</dbReference>
<evidence type="ECO:0000256" key="6">
    <source>
        <dbReference type="ARBA" id="ARBA00022964"/>
    </source>
</evidence>
<dbReference type="EnsemblMetazoa" id="XM_021045793.2">
    <property type="protein sequence ID" value="XP_020901452.1"/>
    <property type="gene ID" value="LOC110240024"/>
</dbReference>
<evidence type="ECO:0000256" key="1">
    <source>
        <dbReference type="ARBA" id="ARBA00006373"/>
    </source>
</evidence>
<evidence type="ECO:0000256" key="3">
    <source>
        <dbReference type="ARBA" id="ARBA00022723"/>
    </source>
</evidence>
<proteinExistence type="inferred from homology"/>
<feature type="domain" description="Lipoxygenase" evidence="12">
    <location>
        <begin position="211"/>
        <end position="681"/>
    </location>
</feature>
<dbReference type="Proteomes" id="UP000887567">
    <property type="component" value="Unplaced"/>
</dbReference>
<accession>A0A913XBI6</accession>
<reference evidence="13" key="1">
    <citation type="submission" date="2022-11" db="UniProtKB">
        <authorList>
            <consortium name="EnsemblMetazoa"/>
        </authorList>
    </citation>
    <scope>IDENTIFICATION</scope>
</reference>
<comment type="similarity">
    <text evidence="1">Belongs to the EGF domain peptide family.</text>
</comment>
<evidence type="ECO:0000259" key="12">
    <source>
        <dbReference type="PROSITE" id="PS51393"/>
    </source>
</evidence>
<dbReference type="PROSITE" id="PS51393">
    <property type="entry name" value="LIPOXYGENASE_3"/>
    <property type="match status" value="1"/>
</dbReference>
<evidence type="ECO:0000256" key="2">
    <source>
        <dbReference type="ARBA" id="ARBA00022536"/>
    </source>
</evidence>